<dbReference type="OrthoDB" id="9810247at2"/>
<reference evidence="1 2" key="1">
    <citation type="submission" date="2019-01" db="EMBL/GenBank/DDBJ databases">
        <title>Nocardioides guangzhouensis sp. nov., an actinobacterium isolated from soil.</title>
        <authorList>
            <person name="Fu Y."/>
            <person name="Cai Y."/>
            <person name="Lin Z."/>
            <person name="Chen P."/>
        </authorList>
    </citation>
    <scope>NUCLEOTIDE SEQUENCE [LARGE SCALE GENOMIC DNA]</scope>
    <source>
        <strain evidence="1 2">NBRC 105384</strain>
    </source>
</reference>
<accession>A0A4Q5J4C0</accession>
<dbReference type="Gene3D" id="3.40.50.150">
    <property type="entry name" value="Vaccinia Virus protein VP39"/>
    <property type="match status" value="1"/>
</dbReference>
<dbReference type="Pfam" id="PF03269">
    <property type="entry name" value="DUF268"/>
    <property type="match status" value="1"/>
</dbReference>
<keyword evidence="2" id="KW-1185">Reference proteome</keyword>
<name>A0A4Q5J4C0_9ACTN</name>
<gene>
    <name evidence="1" type="ORF">ETU37_05810</name>
</gene>
<dbReference type="InterPro" id="IPR004951">
    <property type="entry name" value="DUF268_CAE_spp"/>
</dbReference>
<sequence>MPGSVTMKLMRSLQAVGIEPYVIYSSGRGLKKYRENRKAFLAQAGDDPLWPLGDAYPCLSDRYDVSGVAKGQYFHQDLLVAQQIHAAKPERHVDVGSRVDGFVAHVAAFMPIEVVDIRPLTTTAENITFTQRDLMIADPEFDDYTDSLSCLHTLEHFGLGRYGDPVDYDGYRKGFDNLARMVRPGGTFYLSVPISRRQRIEFDAHRLFEVPHVVELVEDQFDIKTAAIVNDAEDVVRDVDVRSAEGHRSFDVEYGCIMLDLRKRHERSATTPS</sequence>
<evidence type="ECO:0000313" key="1">
    <source>
        <dbReference type="EMBL" id="RYU13354.1"/>
    </source>
</evidence>
<protein>
    <submittedName>
        <fullName evidence="1">DUF268 domain-containing protein</fullName>
    </submittedName>
</protein>
<dbReference type="InterPro" id="IPR029063">
    <property type="entry name" value="SAM-dependent_MTases_sf"/>
</dbReference>
<proteinExistence type="predicted"/>
<dbReference type="SUPFAM" id="SSF53335">
    <property type="entry name" value="S-adenosyl-L-methionine-dependent methyltransferases"/>
    <property type="match status" value="1"/>
</dbReference>
<dbReference type="EMBL" id="SDPU01000018">
    <property type="protein sequence ID" value="RYU13354.1"/>
    <property type="molecule type" value="Genomic_DNA"/>
</dbReference>
<comment type="caution">
    <text evidence="1">The sequence shown here is derived from an EMBL/GenBank/DDBJ whole genome shotgun (WGS) entry which is preliminary data.</text>
</comment>
<evidence type="ECO:0000313" key="2">
    <source>
        <dbReference type="Proteomes" id="UP000291189"/>
    </source>
</evidence>
<organism evidence="1 2">
    <name type="scientific">Nocardioides iriomotensis</name>
    <dbReference type="NCBI Taxonomy" id="715784"/>
    <lineage>
        <taxon>Bacteria</taxon>
        <taxon>Bacillati</taxon>
        <taxon>Actinomycetota</taxon>
        <taxon>Actinomycetes</taxon>
        <taxon>Propionibacteriales</taxon>
        <taxon>Nocardioidaceae</taxon>
        <taxon>Nocardioides</taxon>
    </lineage>
</organism>
<dbReference type="AlphaFoldDB" id="A0A4Q5J4C0"/>
<dbReference type="Proteomes" id="UP000291189">
    <property type="component" value="Unassembled WGS sequence"/>
</dbReference>